<dbReference type="Proteomes" id="UP001345219">
    <property type="component" value="Chromosome 5"/>
</dbReference>
<accession>A0AAN7K9S2</accession>
<comment type="caution">
    <text evidence="2">The sequence shown here is derived from an EMBL/GenBank/DDBJ whole genome shotgun (WGS) entry which is preliminary data.</text>
</comment>
<dbReference type="AlphaFoldDB" id="A0AAN7K9S2"/>
<keyword evidence="3" id="KW-1185">Reference proteome</keyword>
<reference evidence="2 3" key="1">
    <citation type="journal article" date="2023" name="Hortic Res">
        <title>Pangenome of water caltrop reveals structural variations and asymmetric subgenome divergence after allopolyploidization.</title>
        <authorList>
            <person name="Zhang X."/>
            <person name="Chen Y."/>
            <person name="Wang L."/>
            <person name="Yuan Y."/>
            <person name="Fang M."/>
            <person name="Shi L."/>
            <person name="Lu R."/>
            <person name="Comes H.P."/>
            <person name="Ma Y."/>
            <person name="Chen Y."/>
            <person name="Huang G."/>
            <person name="Zhou Y."/>
            <person name="Zheng Z."/>
            <person name="Qiu Y."/>
        </authorList>
    </citation>
    <scope>NUCLEOTIDE SEQUENCE [LARGE SCALE GENOMIC DNA]</scope>
    <source>
        <tissue evidence="2">Roots</tissue>
    </source>
</reference>
<gene>
    <name evidence="2" type="ORF">SAY87_005309</name>
</gene>
<dbReference type="EMBL" id="JAXIOK010000010">
    <property type="protein sequence ID" value="KAK4760416.1"/>
    <property type="molecule type" value="Genomic_DNA"/>
</dbReference>
<feature type="signal peptide" evidence="1">
    <location>
        <begin position="1"/>
        <end position="40"/>
    </location>
</feature>
<sequence length="105" mass="11562">MASLPSSYASSKSRRWIMKTLLPSLLAALILFSSPSPAAARRSRKIAMDRVQETYGHVQLHLQLDHVTGFRHPGIVLNFLPKGIAVPPSDASKRHNMIPLPKPKG</sequence>
<evidence type="ECO:0000313" key="3">
    <source>
        <dbReference type="Proteomes" id="UP001345219"/>
    </source>
</evidence>
<keyword evidence="1" id="KW-0732">Signal</keyword>
<evidence type="ECO:0000256" key="1">
    <source>
        <dbReference type="SAM" id="SignalP"/>
    </source>
</evidence>
<feature type="chain" id="PRO_5042826150" evidence="1">
    <location>
        <begin position="41"/>
        <end position="105"/>
    </location>
</feature>
<proteinExistence type="predicted"/>
<organism evidence="2 3">
    <name type="scientific">Trapa incisa</name>
    <dbReference type="NCBI Taxonomy" id="236973"/>
    <lineage>
        <taxon>Eukaryota</taxon>
        <taxon>Viridiplantae</taxon>
        <taxon>Streptophyta</taxon>
        <taxon>Embryophyta</taxon>
        <taxon>Tracheophyta</taxon>
        <taxon>Spermatophyta</taxon>
        <taxon>Magnoliopsida</taxon>
        <taxon>eudicotyledons</taxon>
        <taxon>Gunneridae</taxon>
        <taxon>Pentapetalae</taxon>
        <taxon>rosids</taxon>
        <taxon>malvids</taxon>
        <taxon>Myrtales</taxon>
        <taxon>Lythraceae</taxon>
        <taxon>Trapa</taxon>
    </lineage>
</organism>
<name>A0AAN7K9S2_9MYRT</name>
<protein>
    <submittedName>
        <fullName evidence="2">Uncharacterized protein</fullName>
    </submittedName>
</protein>
<evidence type="ECO:0000313" key="2">
    <source>
        <dbReference type="EMBL" id="KAK4760416.1"/>
    </source>
</evidence>